<sequence>MTVQLLFYQDAKPVTSDRHRDVSIKTGHSYAFARNVNSVPVTAVEFAQAAAEYPIVFAGTEQSIMPAVILGVKQTENLYVDDAGNWSGKYVPAFVRRYPFVFSSDASGRTFILNIDESFEGINREGRGERLFDSDGQQTRYLKEVLGFLQDYQSRFQRTKRYCDLLKSLGLLQPMQAQFNLNSGERRSLAGFMTVDRQKLKAIDAADLQAMFGNDELECTYLHLHSLRHFANMLERMPASGPDVEDRSEPAPEATSAKAKRETGKATGRKGGDETDVRLPQA</sequence>
<evidence type="ECO:0000313" key="2">
    <source>
        <dbReference type="EMBL" id="EHH09783.1"/>
    </source>
</evidence>
<protein>
    <submittedName>
        <fullName evidence="2">SapC protein, putative</fullName>
    </submittedName>
</protein>
<dbReference type="eggNOG" id="COG1262">
    <property type="taxonomic scope" value="Bacteria"/>
</dbReference>
<name>G6YEQ4_9HYPH</name>
<gene>
    <name evidence="2" type="ORF">MEA186_22236</name>
</gene>
<dbReference type="Pfam" id="PF07277">
    <property type="entry name" value="SapC"/>
    <property type="match status" value="1"/>
</dbReference>
<dbReference type="InterPro" id="IPR010836">
    <property type="entry name" value="SapC"/>
</dbReference>
<reference evidence="2 3" key="1">
    <citation type="journal article" date="2012" name="J. Bacteriol.">
        <title>Draft Genome Sequence of Plant Growth-Promoting Rhizobium Mesorhizobium amorphae, Isolated from Zinc-Lead Mine Tailings.</title>
        <authorList>
            <person name="Hao X."/>
            <person name="Lin Y."/>
            <person name="Johnstone L."/>
            <person name="Baltrus D.A."/>
            <person name="Miller S.J."/>
            <person name="Wei G."/>
            <person name="Rensing C."/>
        </authorList>
    </citation>
    <scope>NUCLEOTIDE SEQUENCE [LARGE SCALE GENOMIC DNA]</scope>
    <source>
        <strain evidence="2 3">CCNWGS0123</strain>
    </source>
</reference>
<dbReference type="AlphaFoldDB" id="G6YEQ4"/>
<dbReference type="EMBL" id="AGSN01000146">
    <property type="protein sequence ID" value="EHH09783.1"/>
    <property type="molecule type" value="Genomic_DNA"/>
</dbReference>
<feature type="compositionally biased region" description="Basic and acidic residues" evidence="1">
    <location>
        <begin position="259"/>
        <end position="282"/>
    </location>
</feature>
<accession>G6YEQ4</accession>
<dbReference type="RefSeq" id="WP_006204144.1">
    <property type="nucleotide sequence ID" value="NZ_AGSN01000146.1"/>
</dbReference>
<feature type="region of interest" description="Disordered" evidence="1">
    <location>
        <begin position="238"/>
        <end position="282"/>
    </location>
</feature>
<keyword evidence="3" id="KW-1185">Reference proteome</keyword>
<dbReference type="OrthoDB" id="9806524at2"/>
<proteinExistence type="predicted"/>
<dbReference type="PATRIC" id="fig|1082933.3.peg.4334"/>
<dbReference type="Proteomes" id="UP000002949">
    <property type="component" value="Unassembled WGS sequence"/>
</dbReference>
<evidence type="ECO:0000313" key="3">
    <source>
        <dbReference type="Proteomes" id="UP000002949"/>
    </source>
</evidence>
<evidence type="ECO:0000256" key="1">
    <source>
        <dbReference type="SAM" id="MobiDB-lite"/>
    </source>
</evidence>
<organism evidence="2 3">
    <name type="scientific">Mesorhizobium amorphae CCNWGS0123</name>
    <dbReference type="NCBI Taxonomy" id="1082933"/>
    <lineage>
        <taxon>Bacteria</taxon>
        <taxon>Pseudomonadati</taxon>
        <taxon>Pseudomonadota</taxon>
        <taxon>Alphaproteobacteria</taxon>
        <taxon>Hyphomicrobiales</taxon>
        <taxon>Phyllobacteriaceae</taxon>
        <taxon>Mesorhizobium</taxon>
    </lineage>
</organism>